<dbReference type="SUPFAM" id="SSF50998">
    <property type="entry name" value="Quinoprotein alcohol dehydrogenase-like"/>
    <property type="match status" value="1"/>
</dbReference>
<dbReference type="Pfam" id="PF13360">
    <property type="entry name" value="PQQ_2"/>
    <property type="match status" value="1"/>
</dbReference>
<evidence type="ECO:0000313" key="2">
    <source>
        <dbReference type="EMBL" id="MFC6826143.1"/>
    </source>
</evidence>
<keyword evidence="3" id="KW-1185">Reference proteome</keyword>
<reference evidence="2 3" key="1">
    <citation type="journal article" date="2019" name="Int. J. Syst. Evol. Microbiol.">
        <title>The Global Catalogue of Microorganisms (GCM) 10K type strain sequencing project: providing services to taxonomists for standard genome sequencing and annotation.</title>
        <authorList>
            <consortium name="The Broad Institute Genomics Platform"/>
            <consortium name="The Broad Institute Genome Sequencing Center for Infectious Disease"/>
            <person name="Wu L."/>
            <person name="Ma J."/>
        </authorList>
    </citation>
    <scope>NUCLEOTIDE SEQUENCE [LARGE SCALE GENOMIC DNA]</scope>
    <source>
        <strain evidence="2 3">YIM 94188</strain>
    </source>
</reference>
<accession>A0ABD5U500</accession>
<name>A0ABD5U500_9EURY</name>
<dbReference type="Proteomes" id="UP001596408">
    <property type="component" value="Unassembled WGS sequence"/>
</dbReference>
<dbReference type="EMBL" id="JBHSXH010000015">
    <property type="protein sequence ID" value="MFC6826143.1"/>
    <property type="molecule type" value="Genomic_DNA"/>
</dbReference>
<dbReference type="InterPro" id="IPR011047">
    <property type="entry name" value="Quinoprotein_ADH-like_sf"/>
</dbReference>
<feature type="domain" description="Pyrrolo-quinoline quinone repeat" evidence="1">
    <location>
        <begin position="126"/>
        <end position="218"/>
    </location>
</feature>
<dbReference type="Gene3D" id="2.130.10.10">
    <property type="entry name" value="YVTN repeat-like/Quinoprotein amine dehydrogenase"/>
    <property type="match status" value="1"/>
</dbReference>
<protein>
    <submittedName>
        <fullName evidence="2">PQQ-binding-like beta-propeller repeat protein</fullName>
    </submittedName>
</protein>
<proteinExistence type="predicted"/>
<organism evidence="2 3">
    <name type="scientific">Halopelagius fulvigenes</name>
    <dbReference type="NCBI Taxonomy" id="1198324"/>
    <lineage>
        <taxon>Archaea</taxon>
        <taxon>Methanobacteriati</taxon>
        <taxon>Methanobacteriota</taxon>
        <taxon>Stenosarchaea group</taxon>
        <taxon>Halobacteria</taxon>
        <taxon>Halobacteriales</taxon>
        <taxon>Haloferacaceae</taxon>
    </lineage>
</organism>
<comment type="caution">
    <text evidence="2">The sequence shown here is derived from an EMBL/GenBank/DDBJ whole genome shotgun (WGS) entry which is preliminary data.</text>
</comment>
<dbReference type="InterPro" id="IPR002372">
    <property type="entry name" value="PQQ_rpt_dom"/>
</dbReference>
<sequence length="219" mass="22467">MDVRARGRGRVLPRRGRRRIYVCSPGPTYALSRPSPLGAPFGGGPSPAWERGSPGPGTWPVVTDGRVLVGDGGLTTETDRTHSLSAFDVDGEGGWTSSANGSVVGLAVSEAESLAVSVRFGAVAGEGTVEAVETATGETAWERDDIDITDEFGGSVAVAGDICLVAGYSEASANPVRALDAATGETRWRRTVEGDVTAVVLAGGRVYAATTLGSLVAFE</sequence>
<evidence type="ECO:0000313" key="3">
    <source>
        <dbReference type="Proteomes" id="UP001596408"/>
    </source>
</evidence>
<dbReference type="RefSeq" id="WP_379697295.1">
    <property type="nucleotide sequence ID" value="NZ_JBHSXH010000015.1"/>
</dbReference>
<dbReference type="AlphaFoldDB" id="A0ABD5U500"/>
<evidence type="ECO:0000259" key="1">
    <source>
        <dbReference type="Pfam" id="PF13360"/>
    </source>
</evidence>
<gene>
    <name evidence="2" type="ORF">ACFQEV_14255</name>
</gene>
<dbReference type="InterPro" id="IPR015943">
    <property type="entry name" value="WD40/YVTN_repeat-like_dom_sf"/>
</dbReference>